<dbReference type="InterPro" id="IPR016161">
    <property type="entry name" value="Ald_DH/histidinol_DH"/>
</dbReference>
<dbReference type="GO" id="GO:0003842">
    <property type="term" value="F:L-glutamate gamma-semialdehyde dehydrogenase activity"/>
    <property type="evidence" value="ECO:0007669"/>
    <property type="project" value="TreeGrafter"/>
</dbReference>
<reference evidence="4 5" key="1">
    <citation type="submission" date="2018-11" db="EMBL/GenBank/DDBJ databases">
        <authorList>
            <consortium name="Pathogen Informatics"/>
        </authorList>
    </citation>
    <scope>NUCLEOTIDE SEQUENCE [LARGE SCALE GENOMIC DNA]</scope>
</reference>
<dbReference type="Gene3D" id="3.40.309.10">
    <property type="entry name" value="Aldehyde Dehydrogenase, Chain A, domain 2"/>
    <property type="match status" value="1"/>
</dbReference>
<name>A0A3P7MN87_DIBLA</name>
<keyword evidence="1" id="KW-0560">Oxidoreductase</keyword>
<dbReference type="InterPro" id="IPR016163">
    <property type="entry name" value="Ald_DH_C"/>
</dbReference>
<protein>
    <recommendedName>
        <fullName evidence="3">Aldehyde dehydrogenase domain-containing protein</fullName>
    </recommendedName>
</protein>
<gene>
    <name evidence="4" type="ORF">DILT_LOCUS14505</name>
</gene>
<dbReference type="AlphaFoldDB" id="A0A3P7MN87"/>
<dbReference type="Pfam" id="PF00171">
    <property type="entry name" value="Aldedh"/>
    <property type="match status" value="1"/>
</dbReference>
<dbReference type="EMBL" id="UYRU01074575">
    <property type="protein sequence ID" value="VDN24797.1"/>
    <property type="molecule type" value="Genomic_DNA"/>
</dbReference>
<dbReference type="GO" id="GO:0005759">
    <property type="term" value="C:mitochondrial matrix"/>
    <property type="evidence" value="ECO:0007669"/>
    <property type="project" value="TreeGrafter"/>
</dbReference>
<proteinExistence type="predicted"/>
<dbReference type="SUPFAM" id="SSF53720">
    <property type="entry name" value="ALDH-like"/>
    <property type="match status" value="1"/>
</dbReference>
<evidence type="ECO:0000256" key="1">
    <source>
        <dbReference type="ARBA" id="ARBA00023002"/>
    </source>
</evidence>
<evidence type="ECO:0000313" key="5">
    <source>
        <dbReference type="Proteomes" id="UP000281553"/>
    </source>
</evidence>
<keyword evidence="5" id="KW-1185">Reference proteome</keyword>
<keyword evidence="2" id="KW-0520">NAD</keyword>
<accession>A0A3P7MN87</accession>
<evidence type="ECO:0000313" key="4">
    <source>
        <dbReference type="EMBL" id="VDN24797.1"/>
    </source>
</evidence>
<organism evidence="4 5">
    <name type="scientific">Dibothriocephalus latus</name>
    <name type="common">Fish tapeworm</name>
    <name type="synonym">Diphyllobothrium latum</name>
    <dbReference type="NCBI Taxonomy" id="60516"/>
    <lineage>
        <taxon>Eukaryota</taxon>
        <taxon>Metazoa</taxon>
        <taxon>Spiralia</taxon>
        <taxon>Lophotrochozoa</taxon>
        <taxon>Platyhelminthes</taxon>
        <taxon>Cestoda</taxon>
        <taxon>Eucestoda</taxon>
        <taxon>Diphyllobothriidea</taxon>
        <taxon>Diphyllobothriidae</taxon>
        <taxon>Dibothriocephalus</taxon>
    </lineage>
</organism>
<dbReference type="GO" id="GO:0010133">
    <property type="term" value="P:L-proline catabolic process to L-glutamate"/>
    <property type="evidence" value="ECO:0007669"/>
    <property type="project" value="TreeGrafter"/>
</dbReference>
<dbReference type="PANTHER" id="PTHR42862:SF1">
    <property type="entry name" value="DELTA-1-PYRROLINE-5-CARBOXYLATE DEHYDROGENASE 2, ISOFORM A-RELATED"/>
    <property type="match status" value="1"/>
</dbReference>
<dbReference type="InterPro" id="IPR015590">
    <property type="entry name" value="Aldehyde_DH_dom"/>
</dbReference>
<dbReference type="OrthoDB" id="6258548at2759"/>
<evidence type="ECO:0000259" key="3">
    <source>
        <dbReference type="Pfam" id="PF00171"/>
    </source>
</evidence>
<feature type="domain" description="Aldehyde dehydrogenase" evidence="3">
    <location>
        <begin position="3"/>
        <end position="65"/>
    </location>
</feature>
<evidence type="ECO:0000256" key="2">
    <source>
        <dbReference type="ARBA" id="ARBA00023027"/>
    </source>
</evidence>
<sequence length="104" mass="11502">MIAGGGCDDSVGYYVQPTLFKTNDPQNKMMTDDIFGPVLTAYVYDDNKLDETIDLVDKTSVYGLTEKPPFPTISTLFVHGSYLEVLDVDTTTNSSLILCLKQTH</sequence>
<dbReference type="InterPro" id="IPR050485">
    <property type="entry name" value="Proline_metab_enzyme"/>
</dbReference>
<dbReference type="Proteomes" id="UP000281553">
    <property type="component" value="Unassembled WGS sequence"/>
</dbReference>
<dbReference type="PANTHER" id="PTHR42862">
    <property type="entry name" value="DELTA-1-PYRROLINE-5-CARBOXYLATE DEHYDROGENASE 1, ISOFORM A-RELATED"/>
    <property type="match status" value="1"/>
</dbReference>